<reference evidence="2" key="1">
    <citation type="submission" date="2023-05" db="EMBL/GenBank/DDBJ databases">
        <title>Sedimentitalea sp. nov. JM2-8.</title>
        <authorList>
            <person name="Huang J."/>
        </authorList>
    </citation>
    <scope>NUCLEOTIDE SEQUENCE [LARGE SCALE GENOMIC DNA]</scope>
    <source>
        <strain evidence="2">KHS03</strain>
    </source>
</reference>
<dbReference type="RefSeq" id="WP_316771890.1">
    <property type="nucleotide sequence ID" value="NZ_JASMWN010000001.1"/>
</dbReference>
<organism evidence="1 2">
    <name type="scientific">Sedimentitalea todarodis</name>
    <dbReference type="NCBI Taxonomy" id="1631240"/>
    <lineage>
        <taxon>Bacteria</taxon>
        <taxon>Pseudomonadati</taxon>
        <taxon>Pseudomonadota</taxon>
        <taxon>Alphaproteobacteria</taxon>
        <taxon>Rhodobacterales</taxon>
        <taxon>Paracoccaceae</taxon>
        <taxon>Sedimentitalea</taxon>
    </lineage>
</organism>
<accession>A0ABU3V816</accession>
<dbReference type="Proteomes" id="UP001255416">
    <property type="component" value="Unassembled WGS sequence"/>
</dbReference>
<sequence length="112" mass="12340">MRTDLHRLVTMAVLLALWADGVAGQDAVADNWTRQKCDLYSAAWQDVQASFDTSVVSEEFLEKHQNFITLGCPADMRVCAVSPEEIELANLLTILSMNEGMASTFVPFGCPD</sequence>
<gene>
    <name evidence="1" type="ORF">QO231_00390</name>
</gene>
<keyword evidence="2" id="KW-1185">Reference proteome</keyword>
<name>A0ABU3V816_9RHOB</name>
<dbReference type="EMBL" id="JASMWN010000001">
    <property type="protein sequence ID" value="MDU9002301.1"/>
    <property type="molecule type" value="Genomic_DNA"/>
</dbReference>
<evidence type="ECO:0000313" key="2">
    <source>
        <dbReference type="Proteomes" id="UP001255416"/>
    </source>
</evidence>
<protein>
    <submittedName>
        <fullName evidence="1">Uncharacterized protein</fullName>
    </submittedName>
</protein>
<proteinExistence type="predicted"/>
<evidence type="ECO:0000313" key="1">
    <source>
        <dbReference type="EMBL" id="MDU9002301.1"/>
    </source>
</evidence>
<comment type="caution">
    <text evidence="1">The sequence shown here is derived from an EMBL/GenBank/DDBJ whole genome shotgun (WGS) entry which is preliminary data.</text>
</comment>